<evidence type="ECO:0000256" key="1">
    <source>
        <dbReference type="ARBA" id="ARBA00022801"/>
    </source>
</evidence>
<sequence>MVRKRITTESGVELAVEVAGVGSSLVLIAGAGGNCSTWDPVWPHLHSVRRSVRYDLRGCGASEDRTTEAFRHADDLAVILDHLGIARTTVVGVSMGGRIALDFALDHPGRADQLILISPNLAGWDWSTDWQRRWQQLTTAARDGLLDRVRDLWWRHPLFATARRDPAISARLRAEIAVDDCRAWLDADRETSPRQPHVERLTELTMPLLLITGRDDLDDFRVMADIIEAMVADMRRVDLPGTGHLAHLERPAETVRAITAFLTES</sequence>
<evidence type="ECO:0000313" key="3">
    <source>
        <dbReference type="EMBL" id="TCJ97575.1"/>
    </source>
</evidence>
<dbReference type="Gene3D" id="3.40.50.1820">
    <property type="entry name" value="alpha/beta hydrolase"/>
    <property type="match status" value="1"/>
</dbReference>
<dbReference type="PANTHER" id="PTHR43798">
    <property type="entry name" value="MONOACYLGLYCEROL LIPASE"/>
    <property type="match status" value="1"/>
</dbReference>
<evidence type="ECO:0000259" key="2">
    <source>
        <dbReference type="Pfam" id="PF00561"/>
    </source>
</evidence>
<evidence type="ECO:0000313" key="4">
    <source>
        <dbReference type="Proteomes" id="UP000294856"/>
    </source>
</evidence>
<dbReference type="RefSeq" id="WP_067446945.1">
    <property type="nucleotide sequence ID" value="NZ_SMFR01000002.1"/>
</dbReference>
<dbReference type="OrthoDB" id="5431692at2"/>
<name>A0A4V2PBJ2_9NOCA</name>
<dbReference type="SUPFAM" id="SSF53474">
    <property type="entry name" value="alpha/beta-Hydrolases"/>
    <property type="match status" value="1"/>
</dbReference>
<dbReference type="STRING" id="1210063.GCA_001612665_01279"/>
<feature type="domain" description="AB hydrolase-1" evidence="2">
    <location>
        <begin position="25"/>
        <end position="135"/>
    </location>
</feature>
<dbReference type="GO" id="GO:0016787">
    <property type="term" value="F:hydrolase activity"/>
    <property type="evidence" value="ECO:0007669"/>
    <property type="project" value="UniProtKB-KW"/>
</dbReference>
<organism evidence="3 4">
    <name type="scientific">Nocardia alba</name>
    <dbReference type="NCBI Taxonomy" id="225051"/>
    <lineage>
        <taxon>Bacteria</taxon>
        <taxon>Bacillati</taxon>
        <taxon>Actinomycetota</taxon>
        <taxon>Actinomycetes</taxon>
        <taxon>Mycobacteriales</taxon>
        <taxon>Nocardiaceae</taxon>
        <taxon>Nocardia</taxon>
    </lineage>
</organism>
<keyword evidence="1" id="KW-0378">Hydrolase</keyword>
<dbReference type="Pfam" id="PF00561">
    <property type="entry name" value="Abhydrolase_1"/>
    <property type="match status" value="1"/>
</dbReference>
<dbReference type="PANTHER" id="PTHR43798:SF31">
    <property type="entry name" value="AB HYDROLASE SUPERFAMILY PROTEIN YCLE"/>
    <property type="match status" value="1"/>
</dbReference>
<dbReference type="Proteomes" id="UP000294856">
    <property type="component" value="Unassembled WGS sequence"/>
</dbReference>
<dbReference type="PRINTS" id="PR00111">
    <property type="entry name" value="ABHYDROLASE"/>
</dbReference>
<dbReference type="InterPro" id="IPR050266">
    <property type="entry name" value="AB_hydrolase_sf"/>
</dbReference>
<dbReference type="InterPro" id="IPR029058">
    <property type="entry name" value="AB_hydrolase_fold"/>
</dbReference>
<protein>
    <submittedName>
        <fullName evidence="3">Pimeloyl-ACP methyl ester carboxylesterase</fullName>
    </submittedName>
</protein>
<dbReference type="AlphaFoldDB" id="A0A4V2PBJ2"/>
<proteinExistence type="predicted"/>
<comment type="caution">
    <text evidence="3">The sequence shown here is derived from an EMBL/GenBank/DDBJ whole genome shotgun (WGS) entry which is preliminary data.</text>
</comment>
<gene>
    <name evidence="3" type="ORF">DFR71_3619</name>
</gene>
<dbReference type="InterPro" id="IPR000073">
    <property type="entry name" value="AB_hydrolase_1"/>
</dbReference>
<reference evidence="3 4" key="1">
    <citation type="submission" date="2019-03" db="EMBL/GenBank/DDBJ databases">
        <title>Genomic Encyclopedia of Type Strains, Phase IV (KMG-IV): sequencing the most valuable type-strain genomes for metagenomic binning, comparative biology and taxonomic classification.</title>
        <authorList>
            <person name="Goeker M."/>
        </authorList>
    </citation>
    <scope>NUCLEOTIDE SEQUENCE [LARGE SCALE GENOMIC DNA]</scope>
    <source>
        <strain evidence="3 4">DSM 44684</strain>
    </source>
</reference>
<keyword evidence="4" id="KW-1185">Reference proteome</keyword>
<dbReference type="GO" id="GO:0016020">
    <property type="term" value="C:membrane"/>
    <property type="evidence" value="ECO:0007669"/>
    <property type="project" value="TreeGrafter"/>
</dbReference>
<accession>A0A4V2PBJ2</accession>
<dbReference type="EMBL" id="SMFR01000002">
    <property type="protein sequence ID" value="TCJ97575.1"/>
    <property type="molecule type" value="Genomic_DNA"/>
</dbReference>